<sequence length="398" mass="43071">MRVSRSEPGVVISSAAHAGLLVAALVLFSDARKFEDAPETIPVEVVTDDALTQVTKGEKTPRDPKPAPRVDKVAKESETRPHPPLAEAKKNVPTPPPPLKRLPDPGADDKPEPTPPKRVAALPPAPEPPERPVEKKPEPPKPVEKPAEAKPTPPVKPKAAAPEEKERDEPKDAEVVKPKPPVRPKPEKEAKEEPKPAPEKPKETRLKTDEVAKLLQSKKAEEKPTKPQNSAEGETAEKSAKGAKPKSGDENAPKSKFDAANIANLLSKEAPQRRESTGKEIKTASLGAPEGAAAKMSASMEARIASYIHDHYHPCWASGLSLGGATFAPVVEFHLSREGALEGRPRLVNPSANPVEQARGEQALQAVRRCSPMRIPAEFMPYYEEALHEVTIRFQDAN</sequence>
<feature type="compositionally biased region" description="Basic and acidic residues" evidence="1">
    <location>
        <begin position="235"/>
        <end position="257"/>
    </location>
</feature>
<proteinExistence type="predicted"/>
<evidence type="ECO:0000256" key="1">
    <source>
        <dbReference type="SAM" id="MobiDB-lite"/>
    </source>
</evidence>
<reference evidence="2 3" key="1">
    <citation type="journal article" date="2023" name="Int. J. Syst. Evol. Microbiol.">
        <title>Methylocystis iwaonis sp. nov., a type II methane-oxidizing bacterium from surface soil of a rice paddy field in Japan, and emended description of the genus Methylocystis (ex Whittenbury et al. 1970) Bowman et al. 1993.</title>
        <authorList>
            <person name="Kaise H."/>
            <person name="Sawadogo J.B."/>
            <person name="Alam M.S."/>
            <person name="Ueno C."/>
            <person name="Dianou D."/>
            <person name="Shinjo R."/>
            <person name="Asakawa S."/>
        </authorList>
    </citation>
    <scope>NUCLEOTIDE SEQUENCE [LARGE SCALE GENOMIC DNA]</scope>
    <source>
        <strain evidence="2 3">SS37A-Re</strain>
    </source>
</reference>
<dbReference type="Proteomes" id="UP001317629">
    <property type="component" value="Chromosome"/>
</dbReference>
<name>A0ABM8E9I2_9HYPH</name>
<dbReference type="PRINTS" id="PR01217">
    <property type="entry name" value="PRICHEXTENSN"/>
</dbReference>
<evidence type="ECO:0008006" key="4">
    <source>
        <dbReference type="Google" id="ProtNLM"/>
    </source>
</evidence>
<gene>
    <name evidence="2" type="ORF">SS37A_21570</name>
</gene>
<protein>
    <recommendedName>
        <fullName evidence="4">Cell envelope biogenesis protein TolA</fullName>
    </recommendedName>
</protein>
<feature type="compositionally biased region" description="Basic and acidic residues" evidence="1">
    <location>
        <begin position="101"/>
        <end position="112"/>
    </location>
</feature>
<dbReference type="RefSeq" id="WP_281927865.1">
    <property type="nucleotide sequence ID" value="NZ_AP027142.1"/>
</dbReference>
<feature type="compositionally biased region" description="Basic and acidic residues" evidence="1">
    <location>
        <begin position="56"/>
        <end position="81"/>
    </location>
</feature>
<feature type="compositionally biased region" description="Basic and acidic residues" evidence="1">
    <location>
        <begin position="270"/>
        <end position="282"/>
    </location>
</feature>
<accession>A0ABM8E9I2</accession>
<feature type="compositionally biased region" description="Basic and acidic residues" evidence="1">
    <location>
        <begin position="161"/>
        <end position="177"/>
    </location>
</feature>
<feature type="compositionally biased region" description="Basic and acidic residues" evidence="1">
    <location>
        <begin position="128"/>
        <end position="148"/>
    </location>
</feature>
<dbReference type="EMBL" id="AP027142">
    <property type="protein sequence ID" value="BDV34628.1"/>
    <property type="molecule type" value="Genomic_DNA"/>
</dbReference>
<dbReference type="Gene3D" id="3.30.1150.10">
    <property type="match status" value="1"/>
</dbReference>
<feature type="region of interest" description="Disordered" evidence="1">
    <location>
        <begin position="47"/>
        <end position="286"/>
    </location>
</feature>
<keyword evidence="3" id="KW-1185">Reference proteome</keyword>
<organism evidence="2 3">
    <name type="scientific">Methylocystis iwaonis</name>
    <dbReference type="NCBI Taxonomy" id="2885079"/>
    <lineage>
        <taxon>Bacteria</taxon>
        <taxon>Pseudomonadati</taxon>
        <taxon>Pseudomonadota</taxon>
        <taxon>Alphaproteobacteria</taxon>
        <taxon>Hyphomicrobiales</taxon>
        <taxon>Methylocystaceae</taxon>
        <taxon>Methylocystis</taxon>
    </lineage>
</organism>
<evidence type="ECO:0000313" key="3">
    <source>
        <dbReference type="Proteomes" id="UP001317629"/>
    </source>
</evidence>
<feature type="compositionally biased region" description="Basic and acidic residues" evidence="1">
    <location>
        <begin position="184"/>
        <end position="225"/>
    </location>
</feature>
<evidence type="ECO:0000313" key="2">
    <source>
        <dbReference type="EMBL" id="BDV34628.1"/>
    </source>
</evidence>